<dbReference type="Pfam" id="PF04239">
    <property type="entry name" value="DUF421"/>
    <property type="match status" value="1"/>
</dbReference>
<comment type="subcellular location">
    <subcellularLocation>
        <location evidence="1">Cell membrane</location>
        <topology evidence="1">Multi-pass membrane protein</topology>
    </subcellularLocation>
</comment>
<evidence type="ECO:0000313" key="10">
    <source>
        <dbReference type="Proteomes" id="UP000030403"/>
    </source>
</evidence>
<keyword evidence="5 7" id="KW-1133">Transmembrane helix</keyword>
<dbReference type="OrthoDB" id="1682423at2"/>
<evidence type="ECO:0000256" key="6">
    <source>
        <dbReference type="ARBA" id="ARBA00023136"/>
    </source>
</evidence>
<evidence type="ECO:0000256" key="2">
    <source>
        <dbReference type="ARBA" id="ARBA00006448"/>
    </source>
</evidence>
<evidence type="ECO:0000256" key="4">
    <source>
        <dbReference type="ARBA" id="ARBA00022692"/>
    </source>
</evidence>
<gene>
    <name evidence="9" type="ORF">N783_17195</name>
</gene>
<keyword evidence="3" id="KW-1003">Cell membrane</keyword>
<comment type="similarity">
    <text evidence="2">Belongs to the UPF0702 family.</text>
</comment>
<evidence type="ECO:0000259" key="8">
    <source>
        <dbReference type="Pfam" id="PF04239"/>
    </source>
</evidence>
<protein>
    <submittedName>
        <fullName evidence="9">Membrane protein</fullName>
    </submittedName>
</protein>
<reference evidence="9 10" key="1">
    <citation type="submission" date="2013-08" db="EMBL/GenBank/DDBJ databases">
        <authorList>
            <person name="Huang J."/>
            <person name="Wang G."/>
        </authorList>
    </citation>
    <scope>NUCLEOTIDE SEQUENCE [LARGE SCALE GENOMIC DNA]</scope>
    <source>
        <strain evidence="9 10">BH030004</strain>
    </source>
</reference>
<evidence type="ECO:0000256" key="3">
    <source>
        <dbReference type="ARBA" id="ARBA00022475"/>
    </source>
</evidence>
<sequence>MQKEGVTLDIELWTIIFRTVLFYVLILIIFRLMGKREIGELSILDLVVFIMLAEIAVFSVEEPKESFMHAFIPMVVLLIIQRGSAFISLKSQTFREMVDGKPSMIIREGKIDEREMKKQRYNFDDLMQQLRENGTEKISDVDFAVLEPSGKLSVFEKQGNGGEKGFITPLIADGKVQHENLKQNNRDEEWLIKELHKRGYEHAKQISFLTVDNQNKWYIDEYDEKR</sequence>
<dbReference type="AlphaFoldDB" id="A0A0A5FZU9"/>
<dbReference type="PANTHER" id="PTHR34582:SF6">
    <property type="entry name" value="UPF0702 TRANSMEMBRANE PROTEIN YCAP"/>
    <property type="match status" value="1"/>
</dbReference>
<evidence type="ECO:0000256" key="7">
    <source>
        <dbReference type="SAM" id="Phobius"/>
    </source>
</evidence>
<feature type="transmembrane region" description="Helical" evidence="7">
    <location>
        <begin position="42"/>
        <end position="60"/>
    </location>
</feature>
<feature type="transmembrane region" description="Helical" evidence="7">
    <location>
        <begin position="12"/>
        <end position="30"/>
    </location>
</feature>
<dbReference type="InterPro" id="IPR023090">
    <property type="entry name" value="UPF0702_alpha/beta_dom_sf"/>
</dbReference>
<keyword evidence="4 7" id="KW-0812">Transmembrane</keyword>
<dbReference type="RefSeq" id="WP_154657439.1">
    <property type="nucleotide sequence ID" value="NZ_AVPF01000058.1"/>
</dbReference>
<feature type="domain" description="YetF C-terminal" evidence="8">
    <location>
        <begin position="90"/>
        <end position="211"/>
    </location>
</feature>
<evidence type="ECO:0000313" key="9">
    <source>
        <dbReference type="EMBL" id="KGX84350.1"/>
    </source>
</evidence>
<evidence type="ECO:0000256" key="1">
    <source>
        <dbReference type="ARBA" id="ARBA00004651"/>
    </source>
</evidence>
<proteinExistence type="inferred from homology"/>
<keyword evidence="6 7" id="KW-0472">Membrane</keyword>
<dbReference type="Proteomes" id="UP000030403">
    <property type="component" value="Unassembled WGS sequence"/>
</dbReference>
<name>A0A0A5FZU9_9BACI</name>
<dbReference type="PANTHER" id="PTHR34582">
    <property type="entry name" value="UPF0702 TRANSMEMBRANE PROTEIN YCAP"/>
    <property type="match status" value="1"/>
</dbReference>
<dbReference type="EMBL" id="AVPF01000058">
    <property type="protein sequence ID" value="KGX84350.1"/>
    <property type="molecule type" value="Genomic_DNA"/>
</dbReference>
<comment type="caution">
    <text evidence="9">The sequence shown here is derived from an EMBL/GenBank/DDBJ whole genome shotgun (WGS) entry which is preliminary data.</text>
</comment>
<organism evidence="9 10">
    <name type="scientific">Pontibacillus marinus BH030004 = DSM 16465</name>
    <dbReference type="NCBI Taxonomy" id="1385511"/>
    <lineage>
        <taxon>Bacteria</taxon>
        <taxon>Bacillati</taxon>
        <taxon>Bacillota</taxon>
        <taxon>Bacilli</taxon>
        <taxon>Bacillales</taxon>
        <taxon>Bacillaceae</taxon>
        <taxon>Pontibacillus</taxon>
    </lineage>
</organism>
<evidence type="ECO:0000256" key="5">
    <source>
        <dbReference type="ARBA" id="ARBA00022989"/>
    </source>
</evidence>
<dbReference type="InterPro" id="IPR007353">
    <property type="entry name" value="DUF421"/>
</dbReference>
<accession>A0A0A5FZU9</accession>
<dbReference type="GO" id="GO:0005886">
    <property type="term" value="C:plasma membrane"/>
    <property type="evidence" value="ECO:0007669"/>
    <property type="project" value="UniProtKB-SubCell"/>
</dbReference>
<dbReference type="eggNOG" id="COG2323">
    <property type="taxonomic scope" value="Bacteria"/>
</dbReference>
<dbReference type="Gene3D" id="3.30.240.20">
    <property type="entry name" value="bsu07140 like domains"/>
    <property type="match status" value="2"/>
</dbReference>
<dbReference type="STRING" id="1385511.GCA_000425225_02349"/>
<feature type="transmembrane region" description="Helical" evidence="7">
    <location>
        <begin position="66"/>
        <end position="87"/>
    </location>
</feature>
<keyword evidence="10" id="KW-1185">Reference proteome</keyword>